<comment type="caution">
    <text evidence="1">The sequence shown here is derived from an EMBL/GenBank/DDBJ whole genome shotgun (WGS) entry which is preliminary data.</text>
</comment>
<dbReference type="Proteomes" id="UP001172680">
    <property type="component" value="Unassembled WGS sequence"/>
</dbReference>
<accession>A0ACC2YM43</accession>
<reference evidence="1" key="1">
    <citation type="submission" date="2022-10" db="EMBL/GenBank/DDBJ databases">
        <title>Culturing micro-colonial fungi from biological soil crusts in the Mojave desert and describing Neophaeococcomyces mojavensis, and introducing the new genera and species Taxawa tesnikishii.</title>
        <authorList>
            <person name="Kurbessoian T."/>
            <person name="Stajich J.E."/>
        </authorList>
    </citation>
    <scope>NUCLEOTIDE SEQUENCE</scope>
    <source>
        <strain evidence="1">JES_115</strain>
    </source>
</reference>
<evidence type="ECO:0000313" key="1">
    <source>
        <dbReference type="EMBL" id="KAJ9636430.1"/>
    </source>
</evidence>
<keyword evidence="2" id="KW-1185">Reference proteome</keyword>
<gene>
    <name evidence="1" type="ORF">H2199_008105</name>
</gene>
<name>A0ACC2YM43_9PEZI</name>
<proteinExistence type="predicted"/>
<protein>
    <submittedName>
        <fullName evidence="1">Uncharacterized protein</fullName>
    </submittedName>
</protein>
<sequence>MPPLAALPKSPIVQRAQNQLDRRAPPSEAKWIELKKINWTDQAGRERVWEVAARKTRGRSGVDAVAMATIILHPSRPPSTILVLQYRPPVDVTTVEFPAGLIDADESPEAAAVRELREETGYTGRVLDISPTIANDPGMSTANMQLVVVEVRLGEGDEEPEQHLDSGEHIQRVVVPLDELYEKLLTYSRQERTMVSAKLFHWAAGLHFAKKQLLQL</sequence>
<organism evidence="1 2">
    <name type="scientific">Coniosporium tulheliwenetii</name>
    <dbReference type="NCBI Taxonomy" id="3383036"/>
    <lineage>
        <taxon>Eukaryota</taxon>
        <taxon>Fungi</taxon>
        <taxon>Dikarya</taxon>
        <taxon>Ascomycota</taxon>
        <taxon>Pezizomycotina</taxon>
        <taxon>Dothideomycetes</taxon>
        <taxon>Dothideomycetes incertae sedis</taxon>
        <taxon>Coniosporium</taxon>
    </lineage>
</organism>
<dbReference type="EMBL" id="JAPDRP010000025">
    <property type="protein sequence ID" value="KAJ9636430.1"/>
    <property type="molecule type" value="Genomic_DNA"/>
</dbReference>
<evidence type="ECO:0000313" key="2">
    <source>
        <dbReference type="Proteomes" id="UP001172680"/>
    </source>
</evidence>